<dbReference type="EMBL" id="KN431369">
    <property type="protein sequence ID" value="KHG25130.1"/>
    <property type="molecule type" value="Genomic_DNA"/>
</dbReference>
<name>A0A0B0PJG8_GOSAR</name>
<sequence length="47" mass="5386">MKEIRTPMARFRRCGETAVQKKPLVEAVRGNYSWDQSVVALAHSRDP</sequence>
<protein>
    <submittedName>
        <fullName evidence="1">Uncharacterized protein</fullName>
    </submittedName>
</protein>
<reference evidence="2" key="1">
    <citation type="submission" date="2014-09" db="EMBL/GenBank/DDBJ databases">
        <authorList>
            <person name="Mudge J."/>
            <person name="Ramaraj T."/>
            <person name="Lindquist I.E."/>
            <person name="Bharti A.K."/>
            <person name="Sundararajan A."/>
            <person name="Cameron C.T."/>
            <person name="Woodward J.E."/>
            <person name="May G.D."/>
            <person name="Brubaker C."/>
            <person name="Broadhvest J."/>
            <person name="Wilkins T.A."/>
        </authorList>
    </citation>
    <scope>NUCLEOTIDE SEQUENCE</scope>
    <source>
        <strain evidence="2">cv. AKA8401</strain>
    </source>
</reference>
<gene>
    <name evidence="1" type="ORF">F383_31668</name>
</gene>
<evidence type="ECO:0000313" key="1">
    <source>
        <dbReference type="EMBL" id="KHG25130.1"/>
    </source>
</evidence>
<accession>A0A0B0PJG8</accession>
<organism evidence="1 2">
    <name type="scientific">Gossypium arboreum</name>
    <name type="common">Tree cotton</name>
    <name type="synonym">Gossypium nanking</name>
    <dbReference type="NCBI Taxonomy" id="29729"/>
    <lineage>
        <taxon>Eukaryota</taxon>
        <taxon>Viridiplantae</taxon>
        <taxon>Streptophyta</taxon>
        <taxon>Embryophyta</taxon>
        <taxon>Tracheophyta</taxon>
        <taxon>Spermatophyta</taxon>
        <taxon>Magnoliopsida</taxon>
        <taxon>eudicotyledons</taxon>
        <taxon>Gunneridae</taxon>
        <taxon>Pentapetalae</taxon>
        <taxon>rosids</taxon>
        <taxon>malvids</taxon>
        <taxon>Malvales</taxon>
        <taxon>Malvaceae</taxon>
        <taxon>Malvoideae</taxon>
        <taxon>Gossypium</taxon>
    </lineage>
</organism>
<evidence type="ECO:0000313" key="2">
    <source>
        <dbReference type="Proteomes" id="UP000032142"/>
    </source>
</evidence>
<dbReference type="Proteomes" id="UP000032142">
    <property type="component" value="Unassembled WGS sequence"/>
</dbReference>
<dbReference type="AlphaFoldDB" id="A0A0B0PJG8"/>
<proteinExistence type="predicted"/>
<keyword evidence="2" id="KW-1185">Reference proteome</keyword>